<keyword evidence="2" id="KW-1133">Transmembrane helix</keyword>
<evidence type="ECO:0000313" key="4">
    <source>
        <dbReference type="Proteomes" id="UP000562984"/>
    </source>
</evidence>
<dbReference type="AlphaFoldDB" id="A0A849A5V2"/>
<keyword evidence="2" id="KW-0812">Transmembrane</keyword>
<comment type="caution">
    <text evidence="3">The sequence shown here is derived from an EMBL/GenBank/DDBJ whole genome shotgun (WGS) entry which is preliminary data.</text>
</comment>
<accession>A0A849A5V2</accession>
<feature type="transmembrane region" description="Helical" evidence="2">
    <location>
        <begin position="58"/>
        <end position="78"/>
    </location>
</feature>
<gene>
    <name evidence="3" type="ORF">HKD39_11700</name>
</gene>
<evidence type="ECO:0000256" key="2">
    <source>
        <dbReference type="SAM" id="Phobius"/>
    </source>
</evidence>
<reference evidence="3 4" key="1">
    <citation type="submission" date="2020-05" db="EMBL/GenBank/DDBJ databases">
        <title>Nakamurella sp. DB0629 isolated from air conditioner.</title>
        <authorList>
            <person name="Kim D.H."/>
            <person name="Kim D.-U."/>
        </authorList>
    </citation>
    <scope>NUCLEOTIDE SEQUENCE [LARGE SCALE GENOMIC DNA]</scope>
    <source>
        <strain evidence="3 4">DB0629</strain>
    </source>
</reference>
<keyword evidence="2" id="KW-0472">Membrane</keyword>
<name>A0A849A5V2_9ACTN</name>
<feature type="region of interest" description="Disordered" evidence="1">
    <location>
        <begin position="1"/>
        <end position="31"/>
    </location>
</feature>
<sequence length="79" mass="8593">MSTPEPQRPLPPRASSPDSSATGGYGPSESIADTGMFRRFVAEEAELQEVRSSTKARLWVLLGLVLIVVIAVVVWLLVR</sequence>
<dbReference type="RefSeq" id="WP_171200063.1">
    <property type="nucleotide sequence ID" value="NZ_JABEND010000006.1"/>
</dbReference>
<dbReference type="Proteomes" id="UP000562984">
    <property type="component" value="Unassembled WGS sequence"/>
</dbReference>
<feature type="compositionally biased region" description="Pro residues" evidence="1">
    <location>
        <begin position="1"/>
        <end position="14"/>
    </location>
</feature>
<evidence type="ECO:0000256" key="1">
    <source>
        <dbReference type="SAM" id="MobiDB-lite"/>
    </source>
</evidence>
<protein>
    <submittedName>
        <fullName evidence="3">Uncharacterized protein</fullName>
    </submittedName>
</protein>
<dbReference type="EMBL" id="JABEND010000006">
    <property type="protein sequence ID" value="NNG36364.1"/>
    <property type="molecule type" value="Genomic_DNA"/>
</dbReference>
<proteinExistence type="predicted"/>
<evidence type="ECO:0000313" key="3">
    <source>
        <dbReference type="EMBL" id="NNG36364.1"/>
    </source>
</evidence>
<organism evidence="3 4">
    <name type="scientific">Nakamurella aerolata</name>
    <dbReference type="NCBI Taxonomy" id="1656892"/>
    <lineage>
        <taxon>Bacteria</taxon>
        <taxon>Bacillati</taxon>
        <taxon>Actinomycetota</taxon>
        <taxon>Actinomycetes</taxon>
        <taxon>Nakamurellales</taxon>
        <taxon>Nakamurellaceae</taxon>
        <taxon>Nakamurella</taxon>
    </lineage>
</organism>
<keyword evidence="4" id="KW-1185">Reference proteome</keyword>